<dbReference type="PANTHER" id="PTHR47186:SF22">
    <property type="entry name" value="OS11G0589401 PROTEIN"/>
    <property type="match status" value="1"/>
</dbReference>
<reference evidence="3" key="3">
    <citation type="submission" date="2015-04" db="UniProtKB">
        <authorList>
            <consortium name="EnsemblPlants"/>
        </authorList>
    </citation>
    <scope>IDENTIFICATION</scope>
</reference>
<reference evidence="4" key="2">
    <citation type="submission" date="2013-12" db="EMBL/GenBank/DDBJ databases">
        <authorList>
            <person name="Yu Y."/>
            <person name="Lee S."/>
            <person name="de Baynast K."/>
            <person name="Wissotski M."/>
            <person name="Liu L."/>
            <person name="Talag J."/>
            <person name="Goicoechea J."/>
            <person name="Angelova A."/>
            <person name="Jetty R."/>
            <person name="Kudrna D."/>
            <person name="Golser W."/>
            <person name="Rivera L."/>
            <person name="Zhang J."/>
            <person name="Wing R."/>
        </authorList>
    </citation>
    <scope>NUCLEOTIDE SEQUENCE</scope>
</reference>
<dbReference type="PANTHER" id="PTHR47186">
    <property type="entry name" value="LEUCINE-RICH REPEAT-CONTAINING PROTEIN 57"/>
    <property type="match status" value="1"/>
</dbReference>
<dbReference type="SUPFAM" id="SSF52058">
    <property type="entry name" value="L domain-like"/>
    <property type="match status" value="1"/>
</dbReference>
<keyword evidence="4" id="KW-1185">Reference proteome</keyword>
<sequence>MVMPMGEESGMDYWPVWPVNSGLELDGCRVCASYAAAAPPRRWRHHHLAHIGNLLQLKYLSLKDTSINVLPQQITRLQYLQTLNVDVRGTINLPTHIFRLGRLIHLLVEMRSKLPDEIGNMQALQELKVLNVFVQSLSSLHELAKLTNLRKLSIYMYGDYDNVAERYKDHINETISMICRLVRYNLHCLTIRAAFDSADDFIQEPWCPPPFKCSRTGHQAVSIVKGSKMDWLTDKPPKIRFI</sequence>
<name>A0A0D9X795_9ORYZ</name>
<dbReference type="eggNOG" id="KOG4658">
    <property type="taxonomic scope" value="Eukaryota"/>
</dbReference>
<evidence type="ECO:0000313" key="3">
    <source>
        <dbReference type="EnsemblPlants" id="LPERR08G10490.1"/>
    </source>
</evidence>
<protein>
    <recommendedName>
        <fullName evidence="2">Disease resistance R13L4/SHOC-2-like LRR domain-containing protein</fullName>
    </recommendedName>
</protein>
<proteinExistence type="predicted"/>
<evidence type="ECO:0000256" key="1">
    <source>
        <dbReference type="ARBA" id="ARBA00022737"/>
    </source>
</evidence>
<dbReference type="Gramene" id="LPERR08G10490.1">
    <property type="protein sequence ID" value="LPERR08G10490.1"/>
    <property type="gene ID" value="LPERR08G10490"/>
</dbReference>
<dbReference type="InterPro" id="IPR032675">
    <property type="entry name" value="LRR_dom_sf"/>
</dbReference>
<dbReference type="STRING" id="77586.A0A0D9X795"/>
<keyword evidence="1" id="KW-0677">Repeat</keyword>
<feature type="domain" description="Disease resistance R13L4/SHOC-2-like LRR" evidence="2">
    <location>
        <begin position="44"/>
        <end position="216"/>
    </location>
</feature>
<dbReference type="HOGENOM" id="CLU_1148663_0_0_1"/>
<dbReference type="InterPro" id="IPR055414">
    <property type="entry name" value="LRR_R13L4/SHOC2-like"/>
</dbReference>
<evidence type="ECO:0000313" key="4">
    <source>
        <dbReference type="Proteomes" id="UP000032180"/>
    </source>
</evidence>
<reference evidence="3 4" key="1">
    <citation type="submission" date="2012-08" db="EMBL/GenBank/DDBJ databases">
        <title>Oryza genome evolution.</title>
        <authorList>
            <person name="Wing R.A."/>
        </authorList>
    </citation>
    <scope>NUCLEOTIDE SEQUENCE</scope>
</reference>
<dbReference type="Pfam" id="PF23598">
    <property type="entry name" value="LRR_14"/>
    <property type="match status" value="1"/>
</dbReference>
<dbReference type="Gene3D" id="3.80.10.10">
    <property type="entry name" value="Ribonuclease Inhibitor"/>
    <property type="match status" value="1"/>
</dbReference>
<accession>A0A0D9X795</accession>
<dbReference type="AlphaFoldDB" id="A0A0D9X795"/>
<dbReference type="Proteomes" id="UP000032180">
    <property type="component" value="Chromosome 8"/>
</dbReference>
<evidence type="ECO:0000259" key="2">
    <source>
        <dbReference type="Pfam" id="PF23598"/>
    </source>
</evidence>
<dbReference type="EnsemblPlants" id="LPERR08G10490.1">
    <property type="protein sequence ID" value="LPERR08G10490.1"/>
    <property type="gene ID" value="LPERR08G10490"/>
</dbReference>
<organism evidence="3 4">
    <name type="scientific">Leersia perrieri</name>
    <dbReference type="NCBI Taxonomy" id="77586"/>
    <lineage>
        <taxon>Eukaryota</taxon>
        <taxon>Viridiplantae</taxon>
        <taxon>Streptophyta</taxon>
        <taxon>Embryophyta</taxon>
        <taxon>Tracheophyta</taxon>
        <taxon>Spermatophyta</taxon>
        <taxon>Magnoliopsida</taxon>
        <taxon>Liliopsida</taxon>
        <taxon>Poales</taxon>
        <taxon>Poaceae</taxon>
        <taxon>BOP clade</taxon>
        <taxon>Oryzoideae</taxon>
        <taxon>Oryzeae</taxon>
        <taxon>Oryzinae</taxon>
        <taxon>Leersia</taxon>
    </lineage>
</organism>